<comment type="caution">
    <text evidence="1">The sequence shown here is derived from an EMBL/GenBank/DDBJ whole genome shotgun (WGS) entry which is preliminary data.</text>
</comment>
<organism evidence="1 2">
    <name type="scientific">Dipteronia sinensis</name>
    <dbReference type="NCBI Taxonomy" id="43782"/>
    <lineage>
        <taxon>Eukaryota</taxon>
        <taxon>Viridiplantae</taxon>
        <taxon>Streptophyta</taxon>
        <taxon>Embryophyta</taxon>
        <taxon>Tracheophyta</taxon>
        <taxon>Spermatophyta</taxon>
        <taxon>Magnoliopsida</taxon>
        <taxon>eudicotyledons</taxon>
        <taxon>Gunneridae</taxon>
        <taxon>Pentapetalae</taxon>
        <taxon>rosids</taxon>
        <taxon>malvids</taxon>
        <taxon>Sapindales</taxon>
        <taxon>Sapindaceae</taxon>
        <taxon>Hippocastanoideae</taxon>
        <taxon>Acereae</taxon>
        <taxon>Dipteronia</taxon>
    </lineage>
</organism>
<proteinExistence type="predicted"/>
<dbReference type="PANTHER" id="PTHR33116:SF75">
    <property type="entry name" value="RIBONUCLEASE H PROTEIN"/>
    <property type="match status" value="1"/>
</dbReference>
<gene>
    <name evidence="1" type="ORF">Dsin_021295</name>
</gene>
<evidence type="ECO:0000313" key="2">
    <source>
        <dbReference type="Proteomes" id="UP001281410"/>
    </source>
</evidence>
<dbReference type="EMBL" id="JANJYJ010000007">
    <property type="protein sequence ID" value="KAK3197880.1"/>
    <property type="molecule type" value="Genomic_DNA"/>
</dbReference>
<dbReference type="AlphaFoldDB" id="A0AAD9ZZE9"/>
<keyword evidence="2" id="KW-1185">Reference proteome</keyword>
<accession>A0AAD9ZZE9</accession>
<dbReference type="PANTHER" id="PTHR33116">
    <property type="entry name" value="REVERSE TRANSCRIPTASE ZINC-BINDING DOMAIN-CONTAINING PROTEIN-RELATED-RELATED"/>
    <property type="match status" value="1"/>
</dbReference>
<reference evidence="1" key="1">
    <citation type="journal article" date="2023" name="Plant J.">
        <title>Genome sequences and population genomics provide insights into the demographic history, inbreeding, and mutation load of two 'living fossil' tree species of Dipteronia.</title>
        <authorList>
            <person name="Feng Y."/>
            <person name="Comes H.P."/>
            <person name="Chen J."/>
            <person name="Zhu S."/>
            <person name="Lu R."/>
            <person name="Zhang X."/>
            <person name="Li P."/>
            <person name="Qiu J."/>
            <person name="Olsen K.M."/>
            <person name="Qiu Y."/>
        </authorList>
    </citation>
    <scope>NUCLEOTIDE SEQUENCE</scope>
    <source>
        <strain evidence="1">NBL</strain>
    </source>
</reference>
<protein>
    <submittedName>
        <fullName evidence="1">Uncharacterized protein</fullName>
    </submittedName>
</protein>
<name>A0AAD9ZZE9_9ROSI</name>
<sequence length="157" mass="17768">MFLNKGGRLMLIKAVMASIPNYFLSVFKILVSFAKRIERLQRNFFWGDGAEKRKIHSVKWETLCKSRINGGLGIGSVIDKNKGLLAKWVWRFGKEEIPLWKRVICGKYGVPSNSLSWSWKCGSTGSFFSKAVGGLFQQDAPSARILIGWYQGDSWEG</sequence>
<evidence type="ECO:0000313" key="1">
    <source>
        <dbReference type="EMBL" id="KAK3197880.1"/>
    </source>
</evidence>
<dbReference type="Proteomes" id="UP001281410">
    <property type="component" value="Unassembled WGS sequence"/>
</dbReference>